<sequence>MATDLLDNINEDKTSESNVYYSVTFSSALILVIIRIVSLFLALTSTGFYLYTIQSDTSPTERFIVSLRLLHNDFTFKDTVR</sequence>
<evidence type="ECO:0000256" key="1">
    <source>
        <dbReference type="SAM" id="Phobius"/>
    </source>
</evidence>
<keyword evidence="1" id="KW-1133">Transmembrane helix</keyword>
<reference evidence="2 3" key="1">
    <citation type="journal article" date="2014" name="Nat. Genet.">
        <title>Genome and transcriptome of the porcine whipworm Trichuris suis.</title>
        <authorList>
            <person name="Jex A.R."/>
            <person name="Nejsum P."/>
            <person name="Schwarz E.M."/>
            <person name="Hu L."/>
            <person name="Young N.D."/>
            <person name="Hall R.S."/>
            <person name="Korhonen P.K."/>
            <person name="Liao S."/>
            <person name="Thamsborg S."/>
            <person name="Xia J."/>
            <person name="Xu P."/>
            <person name="Wang S."/>
            <person name="Scheerlinck J.P."/>
            <person name="Hofmann A."/>
            <person name="Sternberg P.W."/>
            <person name="Wang J."/>
            <person name="Gasser R.B."/>
        </authorList>
    </citation>
    <scope>NUCLEOTIDE SEQUENCE [LARGE SCALE GENOMIC DNA]</scope>
    <source>
        <strain evidence="2">DCEP-RM93M</strain>
    </source>
</reference>
<feature type="transmembrane region" description="Helical" evidence="1">
    <location>
        <begin position="20"/>
        <end position="43"/>
    </location>
</feature>
<name>A0A085MEX6_9BILA</name>
<keyword evidence="3" id="KW-1185">Reference proteome</keyword>
<protein>
    <submittedName>
        <fullName evidence="2">Uncharacterized protein</fullName>
    </submittedName>
</protein>
<dbReference type="EMBL" id="KL363197">
    <property type="protein sequence ID" value="KFD55772.1"/>
    <property type="molecule type" value="Genomic_DNA"/>
</dbReference>
<gene>
    <name evidence="2" type="ORF">M513_03211</name>
</gene>
<organism evidence="2 3">
    <name type="scientific">Trichuris suis</name>
    <name type="common">pig whipworm</name>
    <dbReference type="NCBI Taxonomy" id="68888"/>
    <lineage>
        <taxon>Eukaryota</taxon>
        <taxon>Metazoa</taxon>
        <taxon>Ecdysozoa</taxon>
        <taxon>Nematoda</taxon>
        <taxon>Enoplea</taxon>
        <taxon>Dorylaimia</taxon>
        <taxon>Trichinellida</taxon>
        <taxon>Trichuridae</taxon>
        <taxon>Trichuris</taxon>
    </lineage>
</organism>
<proteinExistence type="predicted"/>
<keyword evidence="1" id="KW-0472">Membrane</keyword>
<dbReference type="AlphaFoldDB" id="A0A085MEX6"/>
<evidence type="ECO:0000313" key="3">
    <source>
        <dbReference type="Proteomes" id="UP000030764"/>
    </source>
</evidence>
<evidence type="ECO:0000313" key="2">
    <source>
        <dbReference type="EMBL" id="KFD55772.1"/>
    </source>
</evidence>
<keyword evidence="1" id="KW-0812">Transmembrane</keyword>
<accession>A0A085MEX6</accession>
<dbReference type="Proteomes" id="UP000030764">
    <property type="component" value="Unassembled WGS sequence"/>
</dbReference>